<gene>
    <name evidence="6" type="primary">vapC</name>
    <name evidence="8" type="ORF">ACFFN0_14660</name>
</gene>
<comment type="function">
    <text evidence="6">Toxic component of a toxin-antitoxin (TA) system. An RNase.</text>
</comment>
<proteinExistence type="inferred from homology"/>
<protein>
    <recommendedName>
        <fullName evidence="6">Ribonuclease VapC</fullName>
        <shortName evidence="6">RNase VapC</shortName>
        <ecNumber evidence="6">3.1.-.-</ecNumber>
    </recommendedName>
    <alternativeName>
        <fullName evidence="6">Toxin VapC</fullName>
    </alternativeName>
</protein>
<comment type="cofactor">
    <cofactor evidence="6">
        <name>Mg(2+)</name>
        <dbReference type="ChEBI" id="CHEBI:18420"/>
    </cofactor>
</comment>
<organism evidence="8 9">
    <name type="scientific">Ornithinimicrobium kibberense</name>
    <dbReference type="NCBI Taxonomy" id="282060"/>
    <lineage>
        <taxon>Bacteria</taxon>
        <taxon>Bacillati</taxon>
        <taxon>Actinomycetota</taxon>
        <taxon>Actinomycetes</taxon>
        <taxon>Micrococcales</taxon>
        <taxon>Ornithinimicrobiaceae</taxon>
        <taxon>Ornithinimicrobium</taxon>
    </lineage>
</organism>
<dbReference type="EMBL" id="JBHMAX010000028">
    <property type="protein sequence ID" value="MFB9733287.1"/>
    <property type="molecule type" value="Genomic_DNA"/>
</dbReference>
<keyword evidence="3 6" id="KW-0479">Metal-binding</keyword>
<dbReference type="HAMAP" id="MF_00265">
    <property type="entry name" value="VapC_Nob1"/>
    <property type="match status" value="1"/>
</dbReference>
<evidence type="ECO:0000259" key="7">
    <source>
        <dbReference type="Pfam" id="PF01850"/>
    </source>
</evidence>
<dbReference type="RefSeq" id="WP_141338617.1">
    <property type="nucleotide sequence ID" value="NZ_JBHMAX010000028.1"/>
</dbReference>
<dbReference type="Gene3D" id="3.40.50.1010">
    <property type="entry name" value="5'-nuclease"/>
    <property type="match status" value="1"/>
</dbReference>
<evidence type="ECO:0000313" key="8">
    <source>
        <dbReference type="EMBL" id="MFB9733287.1"/>
    </source>
</evidence>
<accession>A0ABV5V6E4</accession>
<reference evidence="8 9" key="1">
    <citation type="submission" date="2024-09" db="EMBL/GenBank/DDBJ databases">
        <authorList>
            <person name="Sun Q."/>
            <person name="Mori K."/>
        </authorList>
    </citation>
    <scope>NUCLEOTIDE SEQUENCE [LARGE SCALE GENOMIC DNA]</scope>
    <source>
        <strain evidence="8 9">JCM 12763</strain>
    </source>
</reference>
<keyword evidence="4 6" id="KW-0378">Hydrolase</keyword>
<dbReference type="EC" id="3.1.-.-" evidence="6"/>
<evidence type="ECO:0000256" key="6">
    <source>
        <dbReference type="HAMAP-Rule" id="MF_00265"/>
    </source>
</evidence>
<name>A0ABV5V6E4_9MICO</name>
<dbReference type="InterPro" id="IPR051619">
    <property type="entry name" value="TypeII_TA_RNase_PINc/VapC"/>
</dbReference>
<evidence type="ECO:0000256" key="3">
    <source>
        <dbReference type="ARBA" id="ARBA00022723"/>
    </source>
</evidence>
<evidence type="ECO:0000256" key="5">
    <source>
        <dbReference type="ARBA" id="ARBA00022842"/>
    </source>
</evidence>
<dbReference type="Proteomes" id="UP001589613">
    <property type="component" value="Unassembled WGS sequence"/>
</dbReference>
<sequence length="131" mass="14259">MTWVVDASVVVDLLTGVLEAERLGPAATGRWHAPAHVDVEVLHAVRGLVRGRHLTIGRARDALHDLHDLRIDRWAMDRSSALRALDLGRNLSAYDAAYVALAEELAAPLVTRDTRLARGATSLSDARVLVL</sequence>
<evidence type="ECO:0000256" key="2">
    <source>
        <dbReference type="ARBA" id="ARBA00022722"/>
    </source>
</evidence>
<evidence type="ECO:0000313" key="9">
    <source>
        <dbReference type="Proteomes" id="UP001589613"/>
    </source>
</evidence>
<dbReference type="PANTHER" id="PTHR35901:SF1">
    <property type="entry name" value="EXONUCLEASE VAPC9"/>
    <property type="match status" value="1"/>
</dbReference>
<keyword evidence="9" id="KW-1185">Reference proteome</keyword>
<dbReference type="CDD" id="cd09873">
    <property type="entry name" value="PIN_Pae0151-like"/>
    <property type="match status" value="1"/>
</dbReference>
<dbReference type="InterPro" id="IPR029060">
    <property type="entry name" value="PIN-like_dom_sf"/>
</dbReference>
<keyword evidence="2 6" id="KW-0540">Nuclease</keyword>
<dbReference type="InterPro" id="IPR002716">
    <property type="entry name" value="PIN_dom"/>
</dbReference>
<dbReference type="Pfam" id="PF01850">
    <property type="entry name" value="PIN"/>
    <property type="match status" value="1"/>
</dbReference>
<keyword evidence="1 6" id="KW-1277">Toxin-antitoxin system</keyword>
<comment type="similarity">
    <text evidence="6">Belongs to the PINc/VapC protein family.</text>
</comment>
<comment type="caution">
    <text evidence="8">The sequence shown here is derived from an EMBL/GenBank/DDBJ whole genome shotgun (WGS) entry which is preliminary data.</text>
</comment>
<keyword evidence="5 6" id="KW-0460">Magnesium</keyword>
<evidence type="ECO:0000256" key="4">
    <source>
        <dbReference type="ARBA" id="ARBA00022801"/>
    </source>
</evidence>
<dbReference type="PANTHER" id="PTHR35901">
    <property type="entry name" value="RIBONUCLEASE VAPC3"/>
    <property type="match status" value="1"/>
</dbReference>
<feature type="domain" description="PIN" evidence="7">
    <location>
        <begin position="4"/>
        <end position="118"/>
    </location>
</feature>
<keyword evidence="6" id="KW-0800">Toxin</keyword>
<feature type="binding site" evidence="6">
    <location>
        <position position="95"/>
    </location>
    <ligand>
        <name>Mg(2+)</name>
        <dbReference type="ChEBI" id="CHEBI:18420"/>
    </ligand>
</feature>
<feature type="binding site" evidence="6">
    <location>
        <position position="6"/>
    </location>
    <ligand>
        <name>Mg(2+)</name>
        <dbReference type="ChEBI" id="CHEBI:18420"/>
    </ligand>
</feature>
<dbReference type="SUPFAM" id="SSF88723">
    <property type="entry name" value="PIN domain-like"/>
    <property type="match status" value="1"/>
</dbReference>
<dbReference type="InterPro" id="IPR022907">
    <property type="entry name" value="VapC_family"/>
</dbReference>
<dbReference type="InterPro" id="IPR044153">
    <property type="entry name" value="PIN_Pae0151-like"/>
</dbReference>
<evidence type="ECO:0000256" key="1">
    <source>
        <dbReference type="ARBA" id="ARBA00022649"/>
    </source>
</evidence>